<keyword evidence="7" id="KW-0827">Tyrosine biosynthesis</keyword>
<evidence type="ECO:0000256" key="12">
    <source>
        <dbReference type="ARBA" id="ARBA00023235"/>
    </source>
</evidence>
<evidence type="ECO:0000259" key="16">
    <source>
        <dbReference type="Pfam" id="PF01817"/>
    </source>
</evidence>
<dbReference type="PANTHER" id="PTHR21145:SF12">
    <property type="entry name" value="CHORISMATE MUTASE"/>
    <property type="match status" value="1"/>
</dbReference>
<evidence type="ECO:0000256" key="10">
    <source>
        <dbReference type="ARBA" id="ARBA00023141"/>
    </source>
</evidence>
<keyword evidence="12 15" id="KW-0413">Isomerase</keyword>
<dbReference type="InterPro" id="IPR037039">
    <property type="entry name" value="CM_AroQ_sf_eucaryotic"/>
</dbReference>
<dbReference type="VEuPathDB" id="FungiDB:TRICI_002099"/>
<feature type="domain" description="Chorismate mutase" evidence="16">
    <location>
        <begin position="144"/>
        <end position="250"/>
    </location>
</feature>
<accession>A0A6A1LQ36</accession>
<keyword evidence="18" id="KW-1185">Reference proteome</keyword>
<proteinExistence type="predicted"/>
<dbReference type="InterPro" id="IPR002701">
    <property type="entry name" value="CM_II_prokaryot"/>
</dbReference>
<dbReference type="GO" id="GO:0005737">
    <property type="term" value="C:cytoplasm"/>
    <property type="evidence" value="ECO:0007669"/>
    <property type="project" value="UniProtKB-SubCell"/>
</dbReference>
<comment type="function">
    <text evidence="14">Catalyzes the Claisen rearrangement of chorismate to prephenate. Acts at the first branch point in the aromatic amino acid pathway where it steers biosynthesis towards phenylalanine and tyrosine, and away from tryptophan.</text>
</comment>
<evidence type="ECO:0000313" key="18">
    <source>
        <dbReference type="Proteomes" id="UP000761534"/>
    </source>
</evidence>
<name>A0A6A1LQ36_9ASCO</name>
<dbReference type="InterPro" id="IPR036263">
    <property type="entry name" value="Chorismate_II_sf"/>
</dbReference>
<dbReference type="InterPro" id="IPR008238">
    <property type="entry name" value="Chorismate_mutase_AroQ_euk"/>
</dbReference>
<dbReference type="PANTHER" id="PTHR21145">
    <property type="entry name" value="CHORISMATE MUTASE"/>
    <property type="match status" value="1"/>
</dbReference>
<dbReference type="UniPathway" id="UPA00120">
    <property type="reaction ID" value="UER00203"/>
</dbReference>
<reference evidence="17" key="1">
    <citation type="journal article" date="2019" name="G3 (Bethesda)">
        <title>Genome Assemblies of Two Rare Opportunistic Yeast Pathogens: Diutina rugosa (syn. Candida rugosa) and Trichomonascus ciferrii (syn. Candida ciferrii).</title>
        <authorList>
            <person name="Mixao V."/>
            <person name="Saus E."/>
            <person name="Hansen A.P."/>
            <person name="Lass-Florl C."/>
            <person name="Gabaldon T."/>
        </authorList>
    </citation>
    <scope>NUCLEOTIDE SEQUENCE</scope>
    <source>
        <strain evidence="17">CBS 4856</strain>
    </source>
</reference>
<dbReference type="PROSITE" id="PS51169">
    <property type="entry name" value="CHORISMATE_MUT_3"/>
    <property type="match status" value="1"/>
</dbReference>
<keyword evidence="10 15" id="KW-0057">Aromatic amino acid biosynthesis</keyword>
<evidence type="ECO:0000256" key="8">
    <source>
        <dbReference type="ARBA" id="ARBA00022533"/>
    </source>
</evidence>
<dbReference type="PIRSF" id="PIRSF017318">
    <property type="entry name" value="Chor_mut_AroQ_eu"/>
    <property type="match status" value="1"/>
</dbReference>
<dbReference type="NCBIfam" id="TIGR01802">
    <property type="entry name" value="CM_pl-yst"/>
    <property type="match status" value="1"/>
</dbReference>
<evidence type="ECO:0000256" key="9">
    <source>
        <dbReference type="ARBA" id="ARBA00022605"/>
    </source>
</evidence>
<dbReference type="EMBL" id="SWFS01000146">
    <property type="protein sequence ID" value="KAA8915742.1"/>
    <property type="molecule type" value="Genomic_DNA"/>
</dbReference>
<sequence length="259" mass="29813">MEFKMDFTNKETVLDLNNIRESLIRMEDTIVFDLIERAQFYQQSPIYDSSKLTVPGFNGCFLDWVILQTEKVHSKIRRYEATDEIPFFPDELEKPILPPMELPQVLAPYHKEVNVNDEIKKYYIEKVVPAVAAAPGDQPENHGSVAITDLECLQAISRRIHFGKFVAESKFQSEPERFTKLIQARDSKGIDEAITNSAVEKKVLERIASKTDTYSGPVLRWSQKVQGKLTGDIVTSIYKELIIPMTKKVEVDYLLRRLE</sequence>
<organism evidence="17 18">
    <name type="scientific">Trichomonascus ciferrii</name>
    <dbReference type="NCBI Taxonomy" id="44093"/>
    <lineage>
        <taxon>Eukaryota</taxon>
        <taxon>Fungi</taxon>
        <taxon>Dikarya</taxon>
        <taxon>Ascomycota</taxon>
        <taxon>Saccharomycotina</taxon>
        <taxon>Dipodascomycetes</taxon>
        <taxon>Dipodascales</taxon>
        <taxon>Trichomonascaceae</taxon>
        <taxon>Trichomonascus</taxon>
        <taxon>Trichomonascus ciferrii complex</taxon>
    </lineage>
</organism>
<dbReference type="Pfam" id="PF01817">
    <property type="entry name" value="CM_2"/>
    <property type="match status" value="1"/>
</dbReference>
<comment type="subcellular location">
    <subcellularLocation>
        <location evidence="1">Cytoplasm</location>
    </subcellularLocation>
</comment>
<evidence type="ECO:0000313" key="17">
    <source>
        <dbReference type="EMBL" id="KAA8915742.1"/>
    </source>
</evidence>
<keyword evidence="8" id="KW-0021">Allosteric enzyme</keyword>
<evidence type="ECO:0000256" key="6">
    <source>
        <dbReference type="ARBA" id="ARBA00022490"/>
    </source>
</evidence>
<gene>
    <name evidence="17" type="ORF">TRICI_002099</name>
</gene>
<evidence type="ECO:0000256" key="13">
    <source>
        <dbReference type="ARBA" id="ARBA00023979"/>
    </source>
</evidence>
<dbReference type="Proteomes" id="UP000761534">
    <property type="component" value="Unassembled WGS sequence"/>
</dbReference>
<dbReference type="Gene3D" id="1.10.590.10">
    <property type="entry name" value="Chorismate mutase, AroQ class superfamily, eukaryotic"/>
    <property type="match status" value="1"/>
</dbReference>
<comment type="pathway">
    <text evidence="2">Metabolic intermediate biosynthesis; prephenate biosynthesis; prephenate from chorismate: step 1/1.</text>
</comment>
<comment type="subunit">
    <text evidence="3">Homodimer.</text>
</comment>
<dbReference type="GO" id="GO:0046417">
    <property type="term" value="P:chorismate metabolic process"/>
    <property type="evidence" value="ECO:0007669"/>
    <property type="project" value="InterPro"/>
</dbReference>
<evidence type="ECO:0000256" key="11">
    <source>
        <dbReference type="ARBA" id="ARBA00023222"/>
    </source>
</evidence>
<dbReference type="GO" id="GO:0004106">
    <property type="term" value="F:chorismate mutase activity"/>
    <property type="evidence" value="ECO:0007669"/>
    <property type="project" value="UniProtKB-UniRule"/>
</dbReference>
<evidence type="ECO:0000256" key="14">
    <source>
        <dbReference type="ARBA" id="ARBA00055515"/>
    </source>
</evidence>
<evidence type="ECO:0000256" key="2">
    <source>
        <dbReference type="ARBA" id="ARBA00004817"/>
    </source>
</evidence>
<evidence type="ECO:0000256" key="5">
    <source>
        <dbReference type="ARBA" id="ARBA00020296"/>
    </source>
</evidence>
<evidence type="ECO:0000256" key="1">
    <source>
        <dbReference type="ARBA" id="ARBA00004496"/>
    </source>
</evidence>
<dbReference type="OrthoDB" id="191918at2759"/>
<dbReference type="GO" id="GO:0006571">
    <property type="term" value="P:tyrosine biosynthetic process"/>
    <property type="evidence" value="ECO:0007669"/>
    <property type="project" value="UniProtKB-KW"/>
</dbReference>
<keyword evidence="11" id="KW-0584">Phenylalanine biosynthesis</keyword>
<evidence type="ECO:0000256" key="7">
    <source>
        <dbReference type="ARBA" id="ARBA00022498"/>
    </source>
</evidence>
<keyword evidence="6" id="KW-0963">Cytoplasm</keyword>
<evidence type="ECO:0000256" key="15">
    <source>
        <dbReference type="PIRNR" id="PIRNR017318"/>
    </source>
</evidence>
<dbReference type="EC" id="5.4.99.5" evidence="4 15"/>
<comment type="caution">
    <text evidence="17">The sequence shown here is derived from an EMBL/GenBank/DDBJ whole genome shotgun (WGS) entry which is preliminary data.</text>
</comment>
<protein>
    <recommendedName>
        <fullName evidence="5 15">Chorismate mutase</fullName>
        <ecNumber evidence="4 15">5.4.99.5</ecNumber>
    </recommendedName>
</protein>
<dbReference type="SUPFAM" id="SSF48600">
    <property type="entry name" value="Chorismate mutase II"/>
    <property type="match status" value="1"/>
</dbReference>
<evidence type="ECO:0000256" key="4">
    <source>
        <dbReference type="ARBA" id="ARBA00012404"/>
    </source>
</evidence>
<dbReference type="FunFam" id="1.10.590.10:FF:000002">
    <property type="entry name" value="Chorismate mutase"/>
    <property type="match status" value="1"/>
</dbReference>
<keyword evidence="9 15" id="KW-0028">Amino-acid biosynthesis</keyword>
<dbReference type="GO" id="GO:0009094">
    <property type="term" value="P:L-phenylalanine biosynthetic process"/>
    <property type="evidence" value="ECO:0007669"/>
    <property type="project" value="UniProtKB-KW"/>
</dbReference>
<comment type="catalytic activity">
    <reaction evidence="13">
        <text>chorismate = prephenate</text>
        <dbReference type="Rhea" id="RHEA:13897"/>
        <dbReference type="ChEBI" id="CHEBI:29748"/>
        <dbReference type="ChEBI" id="CHEBI:29934"/>
        <dbReference type="EC" id="5.4.99.5"/>
    </reaction>
    <physiologicalReaction direction="left-to-right" evidence="13">
        <dbReference type="Rhea" id="RHEA:13898"/>
    </physiologicalReaction>
</comment>
<evidence type="ECO:0000256" key="3">
    <source>
        <dbReference type="ARBA" id="ARBA00011738"/>
    </source>
</evidence>
<dbReference type="AlphaFoldDB" id="A0A6A1LQ36"/>